<dbReference type="Proteomes" id="UP000614601">
    <property type="component" value="Unassembled WGS sequence"/>
</dbReference>
<dbReference type="Proteomes" id="UP000783686">
    <property type="component" value="Unassembled WGS sequence"/>
</dbReference>
<dbReference type="CDD" id="cd01040">
    <property type="entry name" value="Mb-like"/>
    <property type="match status" value="1"/>
</dbReference>
<sequence>MGASLCKPRPKKRITTSSWIASENENPFETNFTKKERICLRETYQRLHDAKEVVGLIFVDLIVDLVPEMKKVFGADRVPKVNMMKMPKLGGHVARMADFLEQMTSMLGFTENLIGAWQLARKTGRLHTKVPFLMQNQDQMGRNYFQITCDVFVTEFIPYMTGEKADPTDHEPEEDKKKVRFAQNYTPQQVQDAWKRFFAVVSGQLTESFEIERQKGLNADNQKTLAPHQHVEAAEHKRKQQAEKQSEQETAQTNERGTEEMFEDPF</sequence>
<dbReference type="InterPro" id="IPR012292">
    <property type="entry name" value="Globin/Proto"/>
</dbReference>
<dbReference type="InterPro" id="IPR044399">
    <property type="entry name" value="Mb-like_M"/>
</dbReference>
<keyword evidence="3" id="KW-1185">Reference proteome</keyword>
<dbReference type="OrthoDB" id="5850767at2759"/>
<dbReference type="SUPFAM" id="SSF46458">
    <property type="entry name" value="Globin-like"/>
    <property type="match status" value="1"/>
</dbReference>
<dbReference type="EMBL" id="CAJFDH010000002">
    <property type="protein sequence ID" value="CAD5212488.1"/>
    <property type="molecule type" value="Genomic_DNA"/>
</dbReference>
<dbReference type="GO" id="GO:0019825">
    <property type="term" value="F:oxygen binding"/>
    <property type="evidence" value="ECO:0007669"/>
    <property type="project" value="InterPro"/>
</dbReference>
<protein>
    <recommendedName>
        <fullName evidence="4">GLOBIN domain-containing protein</fullName>
    </recommendedName>
</protein>
<comment type="caution">
    <text evidence="2">The sequence shown here is derived from an EMBL/GenBank/DDBJ whole genome shotgun (WGS) entry which is preliminary data.</text>
</comment>
<dbReference type="EMBL" id="CAJFCW020000002">
    <property type="protein sequence ID" value="CAG9096283.1"/>
    <property type="molecule type" value="Genomic_DNA"/>
</dbReference>
<organism evidence="2 3">
    <name type="scientific">Bursaphelenchus okinawaensis</name>
    <dbReference type="NCBI Taxonomy" id="465554"/>
    <lineage>
        <taxon>Eukaryota</taxon>
        <taxon>Metazoa</taxon>
        <taxon>Ecdysozoa</taxon>
        <taxon>Nematoda</taxon>
        <taxon>Chromadorea</taxon>
        <taxon>Rhabditida</taxon>
        <taxon>Tylenchina</taxon>
        <taxon>Tylenchomorpha</taxon>
        <taxon>Aphelenchoidea</taxon>
        <taxon>Aphelenchoididae</taxon>
        <taxon>Bursaphelenchus</taxon>
    </lineage>
</organism>
<dbReference type="AlphaFoldDB" id="A0A811KAX6"/>
<evidence type="ECO:0000313" key="2">
    <source>
        <dbReference type="EMBL" id="CAD5212488.1"/>
    </source>
</evidence>
<dbReference type="Gene3D" id="1.10.490.10">
    <property type="entry name" value="Globins"/>
    <property type="match status" value="1"/>
</dbReference>
<name>A0A811KAX6_9BILA</name>
<reference evidence="2" key="1">
    <citation type="submission" date="2020-09" db="EMBL/GenBank/DDBJ databases">
        <authorList>
            <person name="Kikuchi T."/>
        </authorList>
    </citation>
    <scope>NUCLEOTIDE SEQUENCE</scope>
    <source>
        <strain evidence="2">SH1</strain>
    </source>
</reference>
<feature type="compositionally biased region" description="Basic and acidic residues" evidence="1">
    <location>
        <begin position="229"/>
        <end position="247"/>
    </location>
</feature>
<dbReference type="InterPro" id="IPR009050">
    <property type="entry name" value="Globin-like_sf"/>
</dbReference>
<feature type="region of interest" description="Disordered" evidence="1">
    <location>
        <begin position="218"/>
        <end position="266"/>
    </location>
</feature>
<gene>
    <name evidence="2" type="ORF">BOKJ2_LOCUS4289</name>
</gene>
<evidence type="ECO:0000256" key="1">
    <source>
        <dbReference type="SAM" id="MobiDB-lite"/>
    </source>
</evidence>
<proteinExistence type="predicted"/>
<accession>A0A811KAX6</accession>
<evidence type="ECO:0000313" key="3">
    <source>
        <dbReference type="Proteomes" id="UP000614601"/>
    </source>
</evidence>
<dbReference type="GO" id="GO:0020037">
    <property type="term" value="F:heme binding"/>
    <property type="evidence" value="ECO:0007669"/>
    <property type="project" value="InterPro"/>
</dbReference>
<evidence type="ECO:0008006" key="4">
    <source>
        <dbReference type="Google" id="ProtNLM"/>
    </source>
</evidence>